<dbReference type="InterPro" id="IPR000477">
    <property type="entry name" value="RT_dom"/>
</dbReference>
<dbReference type="Proteomes" id="UP000024635">
    <property type="component" value="Unassembled WGS sequence"/>
</dbReference>
<evidence type="ECO:0000259" key="1">
    <source>
        <dbReference type="PROSITE" id="PS50878"/>
    </source>
</evidence>
<dbReference type="EMBL" id="JARK01001467">
    <property type="protein sequence ID" value="EYB98429.1"/>
    <property type="molecule type" value="Genomic_DNA"/>
</dbReference>
<comment type="caution">
    <text evidence="2">The sequence shown here is derived from an EMBL/GenBank/DDBJ whole genome shotgun (WGS) entry which is preliminary data.</text>
</comment>
<accession>A0A016T743</accession>
<dbReference type="PANTHER" id="PTHR19446">
    <property type="entry name" value="REVERSE TRANSCRIPTASES"/>
    <property type="match status" value="1"/>
</dbReference>
<keyword evidence="3" id="KW-1185">Reference proteome</keyword>
<dbReference type="AlphaFoldDB" id="A0A016T743"/>
<proteinExistence type="predicted"/>
<feature type="domain" description="Reverse transcriptase" evidence="1">
    <location>
        <begin position="1"/>
        <end position="138"/>
    </location>
</feature>
<dbReference type="PROSITE" id="PS50878">
    <property type="entry name" value="RT_POL"/>
    <property type="match status" value="1"/>
</dbReference>
<dbReference type="Pfam" id="PF00078">
    <property type="entry name" value="RVT_1"/>
    <property type="match status" value="1"/>
</dbReference>
<sequence length="138" mass="15882">MMEKYREKGKQIHIAFLDLEKSYDRLPRTVLWDVMRKCLVPEHLIRLVLDMYDGSEAFVRTSSGDTSSFVAATGLHQESALSPFLFILVGDTVTQQQQQQQQGPPFSLLYADDIALLALEVSYRVKFKCGKLVWQRRV</sequence>
<organism evidence="2 3">
    <name type="scientific">Ancylostoma ceylanicum</name>
    <dbReference type="NCBI Taxonomy" id="53326"/>
    <lineage>
        <taxon>Eukaryota</taxon>
        <taxon>Metazoa</taxon>
        <taxon>Ecdysozoa</taxon>
        <taxon>Nematoda</taxon>
        <taxon>Chromadorea</taxon>
        <taxon>Rhabditida</taxon>
        <taxon>Rhabditina</taxon>
        <taxon>Rhabditomorpha</taxon>
        <taxon>Strongyloidea</taxon>
        <taxon>Ancylostomatidae</taxon>
        <taxon>Ancylostomatinae</taxon>
        <taxon>Ancylostoma</taxon>
    </lineage>
</organism>
<name>A0A016T743_9BILA</name>
<evidence type="ECO:0000313" key="3">
    <source>
        <dbReference type="Proteomes" id="UP000024635"/>
    </source>
</evidence>
<dbReference type="OrthoDB" id="6159941at2759"/>
<reference evidence="3" key="1">
    <citation type="journal article" date="2015" name="Nat. Genet.">
        <title>The genome and transcriptome of the zoonotic hookworm Ancylostoma ceylanicum identify infection-specific gene families.</title>
        <authorList>
            <person name="Schwarz E.M."/>
            <person name="Hu Y."/>
            <person name="Antoshechkin I."/>
            <person name="Miller M.M."/>
            <person name="Sternberg P.W."/>
            <person name="Aroian R.V."/>
        </authorList>
    </citation>
    <scope>NUCLEOTIDE SEQUENCE</scope>
    <source>
        <strain evidence="3">HY135</strain>
    </source>
</reference>
<protein>
    <recommendedName>
        <fullName evidence="1">Reverse transcriptase domain-containing protein</fullName>
    </recommendedName>
</protein>
<evidence type="ECO:0000313" key="2">
    <source>
        <dbReference type="EMBL" id="EYB98429.1"/>
    </source>
</evidence>
<gene>
    <name evidence="2" type="primary">Acey_s0131.g1620</name>
    <name evidence="2" type="ORF">Y032_0131g1620</name>
</gene>